<sequence>MSLEIKLSPSWLLINNEYSVSGVILIHKIQKKGRKPRFERTYHKDVIYALKYYAQTVINKNEKKVTTVREYLDEFDSILEEATKNVKEAQKYYETSNEDTDK</sequence>
<accession>A0A1S5RCQ8</accession>
<evidence type="ECO:0000256" key="1">
    <source>
        <dbReference type="SAM" id="Coils"/>
    </source>
</evidence>
<evidence type="ECO:0000313" key="3">
    <source>
        <dbReference type="Proteomes" id="UP000222183"/>
    </source>
</evidence>
<keyword evidence="1" id="KW-0175">Coiled coil</keyword>
<name>A0A1S5RCQ8_9CAUD</name>
<dbReference type="EMBL" id="KX223815">
    <property type="protein sequence ID" value="ANO57959.1"/>
    <property type="molecule type" value="Genomic_DNA"/>
</dbReference>
<organism evidence="2 3">
    <name type="scientific">Lactobacillus phage P1</name>
    <dbReference type="NCBI Taxonomy" id="1846168"/>
    <lineage>
        <taxon>Viruses</taxon>
        <taxon>Duplodnaviria</taxon>
        <taxon>Heunggongvirae</taxon>
        <taxon>Uroviricota</taxon>
        <taxon>Caudoviricetes</taxon>
        <taxon>Tybeckvirinae</taxon>
        <taxon>Maenadvirus</taxon>
        <taxon>Maenadvirus P1</taxon>
    </lineage>
</organism>
<protein>
    <submittedName>
        <fullName evidence="2">Uncharacterized protein</fullName>
    </submittedName>
</protein>
<keyword evidence="3" id="KW-1185">Reference proteome</keyword>
<feature type="coiled-coil region" evidence="1">
    <location>
        <begin position="72"/>
        <end position="99"/>
    </location>
</feature>
<gene>
    <name evidence="2" type="ORF">LVP1_g030</name>
</gene>
<evidence type="ECO:0000313" key="2">
    <source>
        <dbReference type="EMBL" id="ANO57959.1"/>
    </source>
</evidence>
<proteinExistence type="predicted"/>
<dbReference type="Proteomes" id="UP000222183">
    <property type="component" value="Segment"/>
</dbReference>
<reference evidence="2 3" key="1">
    <citation type="journal article" date="2016" name="J. Dairy Sci.">
        <title>Characterization and adsorption of Lactobacillus virulent phage P1.</title>
        <authorList>
            <person name="Chen X."/>
            <person name="Xi Y."/>
            <person name="Zhang H."/>
            <person name="Wang Z."/>
            <person name="Fan M."/>
            <person name="Liu Y."/>
            <person name="Wu W."/>
        </authorList>
    </citation>
    <scope>NUCLEOTIDE SEQUENCE [LARGE SCALE GENOMIC DNA]</scope>
</reference>